<proteinExistence type="inferred from homology"/>
<accession>A0A225AYU2</accession>
<reference evidence="10 11" key="1">
    <citation type="submission" date="2015-06" db="EMBL/GenBank/DDBJ databases">
        <title>Talaromyces atroroseus IBT 11181 draft genome.</title>
        <authorList>
            <person name="Rasmussen K.B."/>
            <person name="Rasmussen S."/>
            <person name="Petersen B."/>
            <person name="Sicheritz-Ponten T."/>
            <person name="Mortensen U.H."/>
            <person name="Thrane U."/>
        </authorList>
    </citation>
    <scope>NUCLEOTIDE SEQUENCE [LARGE SCALE GENOMIC DNA]</scope>
    <source>
        <strain evidence="10 11">IBT 11181</strain>
    </source>
</reference>
<keyword evidence="8" id="KW-0186">Copper</keyword>
<dbReference type="RefSeq" id="XP_020121000.1">
    <property type="nucleotide sequence ID" value="XM_020266067.1"/>
</dbReference>
<evidence type="ECO:0000313" key="10">
    <source>
        <dbReference type="EMBL" id="OKL60879.1"/>
    </source>
</evidence>
<dbReference type="PANTHER" id="PTHR46972:SF1">
    <property type="entry name" value="FAD DEPENDENT OXIDOREDUCTASE DOMAIN-CONTAINING PROTEIN"/>
    <property type="match status" value="1"/>
</dbReference>
<comment type="caution">
    <text evidence="10">The sequence shown here is derived from an EMBL/GenBank/DDBJ whole genome shotgun (WGS) entry which is preliminary data.</text>
</comment>
<feature type="transmembrane region" description="Helical" evidence="8">
    <location>
        <begin position="352"/>
        <end position="370"/>
    </location>
</feature>
<dbReference type="Pfam" id="PF04145">
    <property type="entry name" value="Ctr"/>
    <property type="match status" value="1"/>
</dbReference>
<keyword evidence="8" id="KW-0187">Copper transport</keyword>
<dbReference type="GO" id="GO:0016020">
    <property type="term" value="C:membrane"/>
    <property type="evidence" value="ECO:0007669"/>
    <property type="project" value="UniProtKB-SubCell"/>
</dbReference>
<evidence type="ECO:0000256" key="4">
    <source>
        <dbReference type="ARBA" id="ARBA00022989"/>
    </source>
</evidence>
<dbReference type="InterPro" id="IPR007274">
    <property type="entry name" value="Cop_transporter"/>
</dbReference>
<organism evidence="10 11">
    <name type="scientific">Talaromyces atroroseus</name>
    <dbReference type="NCBI Taxonomy" id="1441469"/>
    <lineage>
        <taxon>Eukaryota</taxon>
        <taxon>Fungi</taxon>
        <taxon>Dikarya</taxon>
        <taxon>Ascomycota</taxon>
        <taxon>Pezizomycotina</taxon>
        <taxon>Eurotiomycetes</taxon>
        <taxon>Eurotiomycetidae</taxon>
        <taxon>Eurotiales</taxon>
        <taxon>Trichocomaceae</taxon>
        <taxon>Talaromyces</taxon>
        <taxon>Talaromyces sect. Trachyspermi</taxon>
    </lineage>
</organism>
<dbReference type="Pfam" id="PF01494">
    <property type="entry name" value="FAD_binding_3"/>
    <property type="match status" value="1"/>
</dbReference>
<dbReference type="EMBL" id="LFMY01000004">
    <property type="protein sequence ID" value="OKL60879.1"/>
    <property type="molecule type" value="Genomic_DNA"/>
</dbReference>
<keyword evidence="6" id="KW-0503">Monooxygenase</keyword>
<evidence type="ECO:0000256" key="5">
    <source>
        <dbReference type="ARBA" id="ARBA00023002"/>
    </source>
</evidence>
<dbReference type="InterPro" id="IPR002938">
    <property type="entry name" value="FAD-bd"/>
</dbReference>
<dbReference type="GO" id="GO:0004497">
    <property type="term" value="F:monooxygenase activity"/>
    <property type="evidence" value="ECO:0007669"/>
    <property type="project" value="UniProtKB-KW"/>
</dbReference>
<dbReference type="GO" id="GO:0005375">
    <property type="term" value="F:copper ion transmembrane transporter activity"/>
    <property type="evidence" value="ECO:0007669"/>
    <property type="project" value="UniProtKB-UniRule"/>
</dbReference>
<dbReference type="PRINTS" id="PR00420">
    <property type="entry name" value="RNGMNOXGNASE"/>
</dbReference>
<keyword evidence="5" id="KW-0560">Oxidoreductase</keyword>
<evidence type="ECO:0000313" key="11">
    <source>
        <dbReference type="Proteomes" id="UP000214365"/>
    </source>
</evidence>
<evidence type="ECO:0000256" key="2">
    <source>
        <dbReference type="ARBA" id="ARBA00022692"/>
    </source>
</evidence>
<keyword evidence="1" id="KW-0285">Flavoprotein</keyword>
<comment type="similarity">
    <text evidence="8">Belongs to the copper transporter (Ctr) (TC 1.A.56) family. SLC31A subfamily.</text>
</comment>
<evidence type="ECO:0000256" key="3">
    <source>
        <dbReference type="ARBA" id="ARBA00022827"/>
    </source>
</evidence>
<dbReference type="GeneID" id="31003489"/>
<evidence type="ECO:0000256" key="8">
    <source>
        <dbReference type="RuleBase" id="RU367022"/>
    </source>
</evidence>
<dbReference type="AlphaFoldDB" id="A0A225AYU2"/>
<evidence type="ECO:0000259" key="9">
    <source>
        <dbReference type="Pfam" id="PF01494"/>
    </source>
</evidence>
<keyword evidence="8" id="KW-0813">Transport</keyword>
<comment type="subcellular location">
    <subcellularLocation>
        <location evidence="8">Membrane</location>
        <topology evidence="8">Multi-pass membrane protein</topology>
    </subcellularLocation>
</comment>
<gene>
    <name evidence="10" type="ORF">UA08_03734</name>
</gene>
<keyword evidence="2 8" id="KW-0812">Transmembrane</keyword>
<dbReference type="GO" id="GO:0071949">
    <property type="term" value="F:FAD binding"/>
    <property type="evidence" value="ECO:0007669"/>
    <property type="project" value="InterPro"/>
</dbReference>
<name>A0A225AYU2_TALAT</name>
<dbReference type="STRING" id="1441469.A0A225AYU2"/>
<dbReference type="OrthoDB" id="655030at2759"/>
<evidence type="ECO:0000256" key="1">
    <source>
        <dbReference type="ARBA" id="ARBA00022630"/>
    </source>
</evidence>
<sequence>MDMNMDTSTMSMATTTASVAMSMTSSVVSSTASPSSAMSGSMDMDAMSSMAMTFFTSARTPLYSTTWTPINDGQYAGTCIFLIVLAAILRFILALRPILEAHVWNDGVRNNSHFLHDHARIEQQQTSGPVSNSFSNVKNDITSRWSEWRVNPAAGRATYELVIAGIAYLLMLAVMTMNHQYLHLDVAAGGLAKNAAYDIEKPEAIKRAMIEEFSTWHPYQLRQYILYAEGPVARPLYMLPVGWKWQSRPGLTLVGDAAHVMTPYAGEGVNLGLQDALKLSQAIIKAAAPTSIDDSALENEVKGFEDDMFVREKRTAECTLDIPKWTMFTEGSLGTVIEPVVLHILSFNMGPFASLFLYPIFVVVVCSFVYSRSSINQSARLA</sequence>
<keyword evidence="4 8" id="KW-1133">Transmembrane helix</keyword>
<keyword evidence="8" id="KW-0406">Ion transport</keyword>
<protein>
    <recommendedName>
        <fullName evidence="8">Copper transport protein</fullName>
    </recommendedName>
</protein>
<dbReference type="Proteomes" id="UP000214365">
    <property type="component" value="Unassembled WGS sequence"/>
</dbReference>
<keyword evidence="11" id="KW-1185">Reference proteome</keyword>
<evidence type="ECO:0000256" key="6">
    <source>
        <dbReference type="ARBA" id="ARBA00023033"/>
    </source>
</evidence>
<dbReference type="PANTHER" id="PTHR46972">
    <property type="entry name" value="MONOOXYGENASE ASQM-RELATED"/>
    <property type="match status" value="1"/>
</dbReference>
<feature type="domain" description="FAD-binding" evidence="9">
    <location>
        <begin position="251"/>
        <end position="285"/>
    </location>
</feature>
<keyword evidence="7 8" id="KW-0472">Membrane</keyword>
<feature type="transmembrane region" description="Helical" evidence="8">
    <location>
        <begin position="75"/>
        <end position="93"/>
    </location>
</feature>
<dbReference type="Gene3D" id="3.50.50.60">
    <property type="entry name" value="FAD/NAD(P)-binding domain"/>
    <property type="match status" value="1"/>
</dbReference>
<dbReference type="InterPro" id="IPR036188">
    <property type="entry name" value="FAD/NAD-bd_sf"/>
</dbReference>
<feature type="transmembrane region" description="Helical" evidence="8">
    <location>
        <begin position="157"/>
        <end position="177"/>
    </location>
</feature>
<dbReference type="SUPFAM" id="SSF51905">
    <property type="entry name" value="FAD/NAD(P)-binding domain"/>
    <property type="match status" value="1"/>
</dbReference>
<keyword evidence="3" id="KW-0274">FAD</keyword>
<evidence type="ECO:0000256" key="7">
    <source>
        <dbReference type="ARBA" id="ARBA00023136"/>
    </source>
</evidence>